<comment type="similarity">
    <text evidence="2">Belongs to the nucleoporin Nup133 family.</text>
</comment>
<dbReference type="GO" id="GO:0016973">
    <property type="term" value="P:poly(A)+ mRNA export from nucleus"/>
    <property type="evidence" value="ECO:0007669"/>
    <property type="project" value="TreeGrafter"/>
</dbReference>
<dbReference type="EMBL" id="LK052886">
    <property type="protein sequence ID" value="CDR37205.1"/>
    <property type="molecule type" value="Genomic_DNA"/>
</dbReference>
<evidence type="ECO:0000259" key="10">
    <source>
        <dbReference type="Pfam" id="PF08801"/>
    </source>
</evidence>
<comment type="subcellular location">
    <subcellularLocation>
        <location evidence="1">Nucleus envelope</location>
    </subcellularLocation>
</comment>
<sequence length="1161" mass="129821">MVEFQHHKPSSSFTPRGFTARGGLSGSRSPKEAPKKTHHFTNTSAELTGNSNYTVSKLSANPAALQNPSASTLNGVVNETTSHALLISDQAVYVWKYNSSDAIPTTTQLPVTPGNNGFPPLVLLISPSAGSTEPGVVVINSHSGHIRYYENIESASAIGLLHQRKGLETQLKLADREYCTLAESIEPAGVLVSTSTGRVILISLRDSAGKAAITTSEIVRRQASFFSSAVAPHRQMAAIKSGSVVGQGERIAATITRGGYFQVRSCARDGQSKVGFEQDLAEILIEHIQYDPKYAGVDLAKKLEIVDMALLPHFDQDVFLLLAALEVSPTQTYYIQFVIRREQSQFLLFSAYRIRTYTKPFEKTPQLYVPAPGSTAFIVFENAVVLAQLPTVLDHEMNNRLKKWEDIITFRSDVSIIGCGPEGLKTIDGEIVQYPSVQIMIPQVGVLRVERLQTSEDNMYDSSSTRMLKTHIEQAVFYGVSNSGPLEFDIPDDIEIDEFDLKTDLLAVADEILSSSSSYIPPRLSSLDQHLELRLSYAEKLLHYASSNFGDKLDIDTKIALVGAYEKLAAGLSLHKCINKYNTDVNFNSELGKAVTAFKSNQAKSYDLFLNGLQDINDFLYILFKRLDETRNIDIIGSEIATSVYSSVMDAEKTYRYDLFGLDGSEVGTFEPWFTTNEMYLLLNDLFQKYVDIKSTVSTQDSTASSVAVAFAQILFYQTQQKAEWLKSKPTKTRTDQDALERLTTFVHARSDVWTKSLVLFGAKAEALAIAETYNDLKSLVEITEDDRENAQNLDSVHMRFDYLFSKFGYPFAETLYNYYIQTGKYQILLFGFPQYSDYLHRFFTENDHGKISWVKDMLDGDYTKASQVLLAVTQKTDEKQSHRHLHLSIAKLSALSAQNGDDELLQDIQEELDFVEAQEGILSQIQEFIRSDGDPAAQVDSATGVLLKEPYSSATSSVNKQSFQRALSRLLSNKSLSVNELVDTYTLLNSHVTNTTANCYCSLKVLHLANQPQAVKAVNEKLTWRRAILSDDWLDILSSKTKTEEYIKEKTEQSVLFETLLRFFKDELFIRNNDYQISLPSVRTLTEMDSDEDLLARYKFIGAGDLPLLKKEIQAEIDQIKALVSDFELEGWIKGLIGTANTKSGADRLINYNQLTIENI</sequence>
<dbReference type="Gene3D" id="1.20.58.1380">
    <property type="match status" value="1"/>
</dbReference>
<dbReference type="GO" id="GO:0000972">
    <property type="term" value="P:transcription-dependent tethering of RNA polymerase II gene DNA at nuclear periphery"/>
    <property type="evidence" value="ECO:0007669"/>
    <property type="project" value="TreeGrafter"/>
</dbReference>
<feature type="domain" description="Nucleoporin Nup133/Nup155-like N-terminal" evidence="10">
    <location>
        <begin position="50"/>
        <end position="419"/>
    </location>
</feature>
<evidence type="ECO:0000256" key="3">
    <source>
        <dbReference type="ARBA" id="ARBA00022448"/>
    </source>
</evidence>
<accession>A0A061AHZ5</accession>
<keyword evidence="7" id="KW-0539">Nucleus</keyword>
<dbReference type="OrthoDB" id="103454at2759"/>
<evidence type="ECO:0000313" key="11">
    <source>
        <dbReference type="EMBL" id="CDR37205.1"/>
    </source>
</evidence>
<evidence type="ECO:0000256" key="2">
    <source>
        <dbReference type="ARBA" id="ARBA00005569"/>
    </source>
</evidence>
<feature type="domain" description="Nucleoporin Nup133/Nup155-like C-terminal" evidence="9">
    <location>
        <begin position="776"/>
        <end position="1135"/>
    </location>
</feature>
<dbReference type="InterPro" id="IPR015943">
    <property type="entry name" value="WD40/YVTN_repeat-like_dom_sf"/>
</dbReference>
<dbReference type="InterPro" id="IPR014908">
    <property type="entry name" value="Nucleoporin_Nup133/Nup155_N"/>
</dbReference>
<dbReference type="InterPro" id="IPR037624">
    <property type="entry name" value="Nup133-like"/>
</dbReference>
<dbReference type="Pfam" id="PF03177">
    <property type="entry name" value="Nucleoporin_C"/>
    <property type="match status" value="1"/>
</dbReference>
<name>A0A061AHZ5_CYBFA</name>
<dbReference type="GO" id="GO:0006606">
    <property type="term" value="P:protein import into nucleus"/>
    <property type="evidence" value="ECO:0007669"/>
    <property type="project" value="TreeGrafter"/>
</dbReference>
<evidence type="ECO:0000259" key="9">
    <source>
        <dbReference type="Pfam" id="PF03177"/>
    </source>
</evidence>
<gene>
    <name evidence="11" type="ORF">CYFA0S_01e08438g</name>
</gene>
<dbReference type="SUPFAM" id="SSF117289">
    <property type="entry name" value="Nucleoporin domain"/>
    <property type="match status" value="1"/>
</dbReference>
<protein>
    <submittedName>
        <fullName evidence="11">CYFA0S01e08438g1_1</fullName>
    </submittedName>
</protein>
<evidence type="ECO:0000256" key="6">
    <source>
        <dbReference type="ARBA" id="ARBA00023010"/>
    </source>
</evidence>
<dbReference type="GO" id="GO:0017056">
    <property type="term" value="F:structural constituent of nuclear pore"/>
    <property type="evidence" value="ECO:0007669"/>
    <property type="project" value="InterPro"/>
</dbReference>
<organism evidence="11">
    <name type="scientific">Cyberlindnera fabianii</name>
    <name type="common">Yeast</name>
    <name type="synonym">Hansenula fabianii</name>
    <dbReference type="NCBI Taxonomy" id="36022"/>
    <lineage>
        <taxon>Eukaryota</taxon>
        <taxon>Fungi</taxon>
        <taxon>Dikarya</taxon>
        <taxon>Ascomycota</taxon>
        <taxon>Saccharomycotina</taxon>
        <taxon>Saccharomycetes</taxon>
        <taxon>Phaffomycetales</taxon>
        <taxon>Phaffomycetaceae</taxon>
        <taxon>Cyberlindnera</taxon>
    </lineage>
</organism>
<keyword evidence="5" id="KW-0653">Protein transport</keyword>
<feature type="region of interest" description="Disordered" evidence="8">
    <location>
        <begin position="1"/>
        <end position="48"/>
    </location>
</feature>
<evidence type="ECO:0000256" key="5">
    <source>
        <dbReference type="ARBA" id="ARBA00022927"/>
    </source>
</evidence>
<dbReference type="AlphaFoldDB" id="A0A061AHZ5"/>
<dbReference type="Gene3D" id="2.130.10.10">
    <property type="entry name" value="YVTN repeat-like/Quinoprotein amine dehydrogenase"/>
    <property type="match status" value="1"/>
</dbReference>
<keyword evidence="4" id="KW-0509">mRNA transport</keyword>
<dbReference type="GO" id="GO:0031080">
    <property type="term" value="C:nuclear pore outer ring"/>
    <property type="evidence" value="ECO:0007669"/>
    <property type="project" value="TreeGrafter"/>
</dbReference>
<evidence type="ECO:0000256" key="4">
    <source>
        <dbReference type="ARBA" id="ARBA00022816"/>
    </source>
</evidence>
<keyword evidence="3" id="KW-0813">Transport</keyword>
<dbReference type="InterPro" id="IPR007187">
    <property type="entry name" value="Nucleoporin_Nup133/Nup155_C"/>
</dbReference>
<dbReference type="VEuPathDB" id="FungiDB:BON22_0466"/>
<dbReference type="PhylomeDB" id="A0A061AHZ5"/>
<proteinExistence type="inferred from homology"/>
<keyword evidence="6" id="KW-0811">Translocation</keyword>
<evidence type="ECO:0000256" key="7">
    <source>
        <dbReference type="ARBA" id="ARBA00023242"/>
    </source>
</evidence>
<reference evidence="11" key="1">
    <citation type="journal article" date="2014" name="Genome Announc.">
        <title>Genome sequence of the yeast Cyberlindnera fabianii (Hansenula fabianii).</title>
        <authorList>
            <person name="Freel K.C."/>
            <person name="Sarilar V."/>
            <person name="Neuveglise C."/>
            <person name="Devillers H."/>
            <person name="Friedrich A."/>
            <person name="Schacherer J."/>
        </authorList>
    </citation>
    <scope>NUCLEOTIDE SEQUENCE</scope>
    <source>
        <strain evidence="11">YJS4271</strain>
    </source>
</reference>
<evidence type="ECO:0000256" key="8">
    <source>
        <dbReference type="SAM" id="MobiDB-lite"/>
    </source>
</evidence>
<evidence type="ECO:0000256" key="1">
    <source>
        <dbReference type="ARBA" id="ARBA00004259"/>
    </source>
</evidence>
<dbReference type="PANTHER" id="PTHR13405:SF11">
    <property type="entry name" value="NUCLEAR PORE COMPLEX PROTEIN NUP133"/>
    <property type="match status" value="1"/>
</dbReference>
<dbReference type="Pfam" id="PF08801">
    <property type="entry name" value="Nucleoporin_N"/>
    <property type="match status" value="1"/>
</dbReference>
<dbReference type="PANTHER" id="PTHR13405">
    <property type="entry name" value="NUCLEAR PORE COMPLEX PROTEIN NUP133"/>
    <property type="match status" value="1"/>
</dbReference>